<reference evidence="2" key="1">
    <citation type="submission" date="2019-11" db="EMBL/GenBank/DDBJ databases">
        <title>Description of new Acetobacter species.</title>
        <authorList>
            <person name="Cleenwerck I."/>
            <person name="Sombolestani A.S."/>
        </authorList>
    </citation>
    <scope>NUCLEOTIDE SEQUENCE</scope>
    <source>
        <strain evidence="2">LMG 1626</strain>
    </source>
</reference>
<evidence type="ECO:0000256" key="1">
    <source>
        <dbReference type="SAM" id="MobiDB-lite"/>
    </source>
</evidence>
<feature type="region of interest" description="Disordered" evidence="1">
    <location>
        <begin position="156"/>
        <end position="182"/>
    </location>
</feature>
<proteinExistence type="predicted"/>
<sequence>MRLRILAMPVMAAGFLAGCTHGPAPVGVHGTPDPYRNVRNSAVCQTTPPVAGPNGALVSTMTVRSDDGRCVLSVTPPDGGAYASFGVSPEPEHGKAFLYTLDGHTQIAYTPTLGYAGNDTFTTILIRGPGQKRDTLVVNATVDATGVAVPKPAVTAPETKKVETKAKTTTRRRVTSAARRRR</sequence>
<dbReference type="Proteomes" id="UP000597459">
    <property type="component" value="Unassembled WGS sequence"/>
</dbReference>
<evidence type="ECO:0000313" key="2">
    <source>
        <dbReference type="EMBL" id="NHO53229.1"/>
    </source>
</evidence>
<name>A0A967EIH3_9PROT</name>
<organism evidence="2 3">
    <name type="scientific">Acetobacter estunensis</name>
    <dbReference type="NCBI Taxonomy" id="104097"/>
    <lineage>
        <taxon>Bacteria</taxon>
        <taxon>Pseudomonadati</taxon>
        <taxon>Pseudomonadota</taxon>
        <taxon>Alphaproteobacteria</taxon>
        <taxon>Acetobacterales</taxon>
        <taxon>Acetobacteraceae</taxon>
        <taxon>Acetobacter</taxon>
    </lineage>
</organism>
<protein>
    <recommendedName>
        <fullName evidence="4">Lipoprotein</fullName>
    </recommendedName>
</protein>
<accession>A0A967EIH3</accession>
<dbReference type="PROSITE" id="PS51257">
    <property type="entry name" value="PROKAR_LIPOPROTEIN"/>
    <property type="match status" value="1"/>
</dbReference>
<feature type="compositionally biased region" description="Basic residues" evidence="1">
    <location>
        <begin position="168"/>
        <end position="182"/>
    </location>
</feature>
<dbReference type="RefSeq" id="WP_166313375.1">
    <property type="nucleotide sequence ID" value="NZ_WOTH01000006.1"/>
</dbReference>
<dbReference type="AlphaFoldDB" id="A0A967EIH3"/>
<dbReference type="Gene3D" id="2.60.40.2810">
    <property type="match status" value="1"/>
</dbReference>
<evidence type="ECO:0000313" key="3">
    <source>
        <dbReference type="Proteomes" id="UP000597459"/>
    </source>
</evidence>
<keyword evidence="3" id="KW-1185">Reference proteome</keyword>
<gene>
    <name evidence="2" type="ORF">GOB87_04540</name>
</gene>
<evidence type="ECO:0008006" key="4">
    <source>
        <dbReference type="Google" id="ProtNLM"/>
    </source>
</evidence>
<dbReference type="EMBL" id="WOTH01000006">
    <property type="protein sequence ID" value="NHO53229.1"/>
    <property type="molecule type" value="Genomic_DNA"/>
</dbReference>
<comment type="caution">
    <text evidence="2">The sequence shown here is derived from an EMBL/GenBank/DDBJ whole genome shotgun (WGS) entry which is preliminary data.</text>
</comment>